<dbReference type="PANTHER" id="PTHR46861">
    <property type="entry name" value="TUMOR NECROSIS FACTOR RECEPTOR SUPERFAMILY MEMBER 1A"/>
    <property type="match status" value="1"/>
</dbReference>
<dbReference type="InterPro" id="IPR033994">
    <property type="entry name" value="TNFRSF1A_death"/>
</dbReference>
<dbReference type="InterPro" id="IPR011029">
    <property type="entry name" value="DEATH-like_dom_sf"/>
</dbReference>
<dbReference type="GO" id="GO:0043235">
    <property type="term" value="C:receptor complex"/>
    <property type="evidence" value="ECO:0007669"/>
    <property type="project" value="TreeGrafter"/>
</dbReference>
<evidence type="ECO:0000313" key="11">
    <source>
        <dbReference type="Ensembl" id="ENSKMAP00000010168.1"/>
    </source>
</evidence>
<dbReference type="InterPro" id="IPR001368">
    <property type="entry name" value="TNFR/NGFR_Cys_rich_reg"/>
</dbReference>
<evidence type="ECO:0000256" key="2">
    <source>
        <dbReference type="ARBA" id="ARBA00022729"/>
    </source>
</evidence>
<keyword evidence="7" id="KW-1133">Transmembrane helix</keyword>
<feature type="disulfide bond" evidence="6">
    <location>
        <begin position="76"/>
        <end position="91"/>
    </location>
</feature>
<evidence type="ECO:0000259" key="10">
    <source>
        <dbReference type="PROSITE" id="PS50050"/>
    </source>
</evidence>
<dbReference type="STRING" id="37003.ENSKMAP00000010168"/>
<dbReference type="GO" id="GO:0006954">
    <property type="term" value="P:inflammatory response"/>
    <property type="evidence" value="ECO:0007669"/>
    <property type="project" value="TreeGrafter"/>
</dbReference>
<dbReference type="AlphaFoldDB" id="A0A3Q3A1R7"/>
<dbReference type="GeneTree" id="ENSGT00940000159540"/>
<reference evidence="11" key="2">
    <citation type="submission" date="2025-09" db="UniProtKB">
        <authorList>
            <consortium name="Ensembl"/>
        </authorList>
    </citation>
    <scope>IDENTIFICATION</scope>
</reference>
<dbReference type="Ensembl" id="ENSKMAT00000010330.1">
    <property type="protein sequence ID" value="ENSKMAP00000010168.1"/>
    <property type="gene ID" value="ENSKMAG00000007634.1"/>
</dbReference>
<proteinExistence type="predicted"/>
<feature type="domain" description="TNFR-Cys" evidence="10">
    <location>
        <begin position="75"/>
        <end position="117"/>
    </location>
</feature>
<keyword evidence="2 8" id="KW-0732">Signal</keyword>
<organism evidence="11 12">
    <name type="scientific">Kryptolebias marmoratus</name>
    <name type="common">Mangrove killifish</name>
    <name type="synonym">Rivulus marmoratus</name>
    <dbReference type="NCBI Taxonomy" id="37003"/>
    <lineage>
        <taxon>Eukaryota</taxon>
        <taxon>Metazoa</taxon>
        <taxon>Chordata</taxon>
        <taxon>Craniata</taxon>
        <taxon>Vertebrata</taxon>
        <taxon>Euteleostomi</taxon>
        <taxon>Actinopterygii</taxon>
        <taxon>Neopterygii</taxon>
        <taxon>Teleostei</taxon>
        <taxon>Neoteleostei</taxon>
        <taxon>Acanthomorphata</taxon>
        <taxon>Ovalentaria</taxon>
        <taxon>Atherinomorphae</taxon>
        <taxon>Cyprinodontiformes</taxon>
        <taxon>Rivulidae</taxon>
        <taxon>Kryptolebias</taxon>
    </lineage>
</organism>
<dbReference type="PROSITE" id="PS00652">
    <property type="entry name" value="TNFR_NGFR_1"/>
    <property type="match status" value="1"/>
</dbReference>
<keyword evidence="7" id="KW-0812">Transmembrane</keyword>
<dbReference type="InterPro" id="IPR052493">
    <property type="entry name" value="TNFRSF1A"/>
</dbReference>
<dbReference type="RefSeq" id="XP_017270919.1">
    <property type="nucleotide sequence ID" value="XM_017415430.3"/>
</dbReference>
<dbReference type="OrthoDB" id="9408020at2759"/>
<sequence>MMAGTGHQGRCSVAIFLLLVCENISASTPKPDLEKKQCPAGDYVSARNVCCNKCPAGFKLKSECPGEGQRSNCELCPERQFNDKINHFPNCRKCRVCKESNFEYEVSPCKNDRNAVCRCMDGYYKHVIDSGTYDCLRCKECRENERKNQTCTPERNTVCECKENYHRVKNKCEPCRNCTTNCANLCVKVTQVTEAPKGKHNLIINIIAGSAAVVFVLLVVVVFITFVATKRFTKKKMLSQSSQHADVPKETKEHLLVDMNEPAEVISLKATGLNPVNDQESVKLPDCVPLEIRIPDLIYAVLDLVPVSQVKQLARLLGVRDREIEQEETDHRSCREAHYQMLRVWAERGTREGRDEMLHRPLLEELLDKLRQMHLGRAAEELETKYPIQ</sequence>
<feature type="repeat" description="TNFR-Cys" evidence="6">
    <location>
        <begin position="118"/>
        <end position="159"/>
    </location>
</feature>
<dbReference type="GO" id="GO:0045121">
    <property type="term" value="C:membrane raft"/>
    <property type="evidence" value="ECO:0007669"/>
    <property type="project" value="TreeGrafter"/>
</dbReference>
<evidence type="ECO:0000256" key="1">
    <source>
        <dbReference type="ARBA" id="ARBA00022703"/>
    </source>
</evidence>
<keyword evidence="7" id="KW-0472">Membrane</keyword>
<evidence type="ECO:0000256" key="3">
    <source>
        <dbReference type="ARBA" id="ARBA00022737"/>
    </source>
</evidence>
<feature type="transmembrane region" description="Helical" evidence="7">
    <location>
        <begin position="202"/>
        <end position="228"/>
    </location>
</feature>
<dbReference type="PROSITE" id="PS50017">
    <property type="entry name" value="DEATH_DOMAIN"/>
    <property type="match status" value="1"/>
</dbReference>
<dbReference type="Gene3D" id="2.10.50.10">
    <property type="entry name" value="Tumor Necrosis Factor Receptor, subunit A, domain 2"/>
    <property type="match status" value="3"/>
</dbReference>
<keyword evidence="4 6" id="KW-1015">Disulfide bond</keyword>
<feature type="domain" description="Death" evidence="9">
    <location>
        <begin position="295"/>
        <end position="386"/>
    </location>
</feature>
<evidence type="ECO:0000256" key="5">
    <source>
        <dbReference type="ARBA" id="ARBA00023180"/>
    </source>
</evidence>
<evidence type="ECO:0000256" key="7">
    <source>
        <dbReference type="SAM" id="Phobius"/>
    </source>
</evidence>
<evidence type="ECO:0000259" key="9">
    <source>
        <dbReference type="PROSITE" id="PS50017"/>
    </source>
</evidence>
<dbReference type="KEGG" id="kmr:108235424"/>
<keyword evidence="1" id="KW-0053">Apoptosis</keyword>
<dbReference type="GeneID" id="108235424"/>
<dbReference type="GO" id="GO:0043120">
    <property type="term" value="F:tumor necrosis factor binding"/>
    <property type="evidence" value="ECO:0007669"/>
    <property type="project" value="TreeGrafter"/>
</dbReference>
<keyword evidence="3" id="KW-0677">Repeat</keyword>
<comment type="caution">
    <text evidence="6">Lacks conserved residue(s) required for the propagation of feature annotation.</text>
</comment>
<dbReference type="SUPFAM" id="SSF47986">
    <property type="entry name" value="DEATH domain"/>
    <property type="match status" value="1"/>
</dbReference>
<dbReference type="CDD" id="cd08313">
    <property type="entry name" value="Death_TNFR1"/>
    <property type="match status" value="1"/>
</dbReference>
<dbReference type="Proteomes" id="UP000264800">
    <property type="component" value="Unplaced"/>
</dbReference>
<evidence type="ECO:0000256" key="4">
    <source>
        <dbReference type="ARBA" id="ARBA00023157"/>
    </source>
</evidence>
<name>A0A3Q3A1R7_KRYMA</name>
<dbReference type="GO" id="GO:0005031">
    <property type="term" value="F:tumor necrosis factor receptor activity"/>
    <property type="evidence" value="ECO:0007669"/>
    <property type="project" value="TreeGrafter"/>
</dbReference>
<dbReference type="PANTHER" id="PTHR46861:SF1">
    <property type="entry name" value="TUMOR NECROSIS FACTOR RECEPTOR SUPERFAMILY MEMBER 1A"/>
    <property type="match status" value="1"/>
</dbReference>
<feature type="disulfide bond" evidence="6">
    <location>
        <begin position="138"/>
        <end position="151"/>
    </location>
</feature>
<keyword evidence="5" id="KW-0325">Glycoprotein</keyword>
<dbReference type="GO" id="GO:0006915">
    <property type="term" value="P:apoptotic process"/>
    <property type="evidence" value="ECO:0007669"/>
    <property type="project" value="UniProtKB-KW"/>
</dbReference>
<reference evidence="11" key="1">
    <citation type="submission" date="2025-08" db="UniProtKB">
        <authorList>
            <consortium name="Ensembl"/>
        </authorList>
    </citation>
    <scope>IDENTIFICATION</scope>
</reference>
<dbReference type="SUPFAM" id="SSF57586">
    <property type="entry name" value="TNF receptor-like"/>
    <property type="match status" value="2"/>
</dbReference>
<dbReference type="SMART" id="SM00005">
    <property type="entry name" value="DEATH"/>
    <property type="match status" value="1"/>
</dbReference>
<dbReference type="Pfam" id="PF00020">
    <property type="entry name" value="TNFR_c6"/>
    <property type="match status" value="2"/>
</dbReference>
<evidence type="ECO:0000313" key="12">
    <source>
        <dbReference type="Proteomes" id="UP000264800"/>
    </source>
</evidence>
<feature type="chain" id="PRO_5018765185" evidence="8">
    <location>
        <begin position="27"/>
        <end position="389"/>
    </location>
</feature>
<dbReference type="PROSITE" id="PS50050">
    <property type="entry name" value="TNFR_NGFR_2"/>
    <property type="match status" value="2"/>
</dbReference>
<evidence type="ECO:0000256" key="8">
    <source>
        <dbReference type="SAM" id="SignalP"/>
    </source>
</evidence>
<protein>
    <submittedName>
        <fullName evidence="11">Tumor necrosis factor receptor superfamily, member 1a</fullName>
    </submittedName>
</protein>
<dbReference type="OMA" id="IVETPCT"/>
<keyword evidence="12" id="KW-1185">Reference proteome</keyword>
<feature type="signal peptide" evidence="8">
    <location>
        <begin position="1"/>
        <end position="26"/>
    </location>
</feature>
<dbReference type="SMART" id="SM00208">
    <property type="entry name" value="TNFR"/>
    <property type="match status" value="3"/>
</dbReference>
<dbReference type="Pfam" id="PF00531">
    <property type="entry name" value="Death"/>
    <property type="match status" value="1"/>
</dbReference>
<evidence type="ECO:0000256" key="6">
    <source>
        <dbReference type="PROSITE-ProRule" id="PRU00206"/>
    </source>
</evidence>
<dbReference type="InterPro" id="IPR000488">
    <property type="entry name" value="Death_dom"/>
</dbReference>
<dbReference type="Gene3D" id="1.10.533.10">
    <property type="entry name" value="Death Domain, Fas"/>
    <property type="match status" value="1"/>
</dbReference>
<dbReference type="CTD" id="7132"/>
<feature type="repeat" description="TNFR-Cys" evidence="6">
    <location>
        <begin position="75"/>
        <end position="117"/>
    </location>
</feature>
<feature type="domain" description="TNFR-Cys" evidence="10">
    <location>
        <begin position="118"/>
        <end position="159"/>
    </location>
</feature>
<accession>A0A3Q3A1R7</accession>
<feature type="disulfide bond" evidence="6">
    <location>
        <begin position="141"/>
        <end position="159"/>
    </location>
</feature>